<keyword evidence="2" id="KW-0479">Metal-binding</keyword>
<feature type="compositionally biased region" description="Acidic residues" evidence="8">
    <location>
        <begin position="332"/>
        <end position="346"/>
    </location>
</feature>
<evidence type="ECO:0000256" key="6">
    <source>
        <dbReference type="ARBA" id="ARBA00023242"/>
    </source>
</evidence>
<gene>
    <name evidence="10" type="ORF">BGZ99_001633</name>
</gene>
<feature type="compositionally biased region" description="Polar residues" evidence="8">
    <location>
        <begin position="208"/>
        <end position="217"/>
    </location>
</feature>
<dbReference type="EMBL" id="JAAAIP010001421">
    <property type="protein sequence ID" value="KAG0306934.1"/>
    <property type="molecule type" value="Genomic_DNA"/>
</dbReference>
<dbReference type="GO" id="GO:0005634">
    <property type="term" value="C:nucleus"/>
    <property type="evidence" value="ECO:0007669"/>
    <property type="project" value="UniProtKB-SubCell"/>
</dbReference>
<accession>A0A9P6R0P3</accession>
<dbReference type="PANTHER" id="PTHR40626">
    <property type="entry name" value="MIP31509P"/>
    <property type="match status" value="1"/>
</dbReference>
<feature type="region of interest" description="Disordered" evidence="8">
    <location>
        <begin position="126"/>
        <end position="178"/>
    </location>
</feature>
<evidence type="ECO:0000259" key="9">
    <source>
        <dbReference type="PROSITE" id="PS50157"/>
    </source>
</evidence>
<dbReference type="GO" id="GO:0000981">
    <property type="term" value="F:DNA-binding transcription factor activity, RNA polymerase II-specific"/>
    <property type="evidence" value="ECO:0007669"/>
    <property type="project" value="InterPro"/>
</dbReference>
<keyword evidence="11" id="KW-1185">Reference proteome</keyword>
<feature type="region of interest" description="Disordered" evidence="8">
    <location>
        <begin position="1"/>
        <end position="52"/>
    </location>
</feature>
<organism evidence="10 11">
    <name type="scientific">Dissophora globulifera</name>
    <dbReference type="NCBI Taxonomy" id="979702"/>
    <lineage>
        <taxon>Eukaryota</taxon>
        <taxon>Fungi</taxon>
        <taxon>Fungi incertae sedis</taxon>
        <taxon>Mucoromycota</taxon>
        <taxon>Mortierellomycotina</taxon>
        <taxon>Mortierellomycetes</taxon>
        <taxon>Mortierellales</taxon>
        <taxon>Mortierellaceae</taxon>
        <taxon>Dissophora</taxon>
    </lineage>
</organism>
<keyword evidence="4 7" id="KW-0863">Zinc-finger</keyword>
<feature type="domain" description="C2H2-type" evidence="9">
    <location>
        <begin position="54"/>
        <end position="84"/>
    </location>
</feature>
<comment type="caution">
    <text evidence="10">The sequence shown here is derived from an EMBL/GenBank/DDBJ whole genome shotgun (WGS) entry which is preliminary data.</text>
</comment>
<feature type="compositionally biased region" description="Polar residues" evidence="8">
    <location>
        <begin position="35"/>
        <end position="48"/>
    </location>
</feature>
<evidence type="ECO:0000256" key="2">
    <source>
        <dbReference type="ARBA" id="ARBA00022723"/>
    </source>
</evidence>
<dbReference type="InterPro" id="IPR036236">
    <property type="entry name" value="Znf_C2H2_sf"/>
</dbReference>
<feature type="compositionally biased region" description="Basic and acidic residues" evidence="8">
    <location>
        <begin position="321"/>
        <end position="331"/>
    </location>
</feature>
<keyword evidence="6" id="KW-0539">Nucleus</keyword>
<feature type="domain" description="C2H2-type" evidence="9">
    <location>
        <begin position="85"/>
        <end position="110"/>
    </location>
</feature>
<keyword evidence="3" id="KW-0677">Repeat</keyword>
<dbReference type="SMART" id="SM00355">
    <property type="entry name" value="ZnF_C2H2"/>
    <property type="match status" value="2"/>
</dbReference>
<protein>
    <recommendedName>
        <fullName evidence="9">C2H2-type domain-containing protein</fullName>
    </recommendedName>
</protein>
<feature type="compositionally biased region" description="Basic and acidic residues" evidence="8">
    <location>
        <begin position="347"/>
        <end position="359"/>
    </location>
</feature>
<feature type="region of interest" description="Disordered" evidence="8">
    <location>
        <begin position="484"/>
        <end position="511"/>
    </location>
</feature>
<dbReference type="InterPro" id="IPR051059">
    <property type="entry name" value="VerF-like"/>
</dbReference>
<feature type="region of interest" description="Disordered" evidence="8">
    <location>
        <begin position="194"/>
        <end position="263"/>
    </location>
</feature>
<dbReference type="FunFam" id="3.30.160.60:FF:002343">
    <property type="entry name" value="Zinc finger protein 33A"/>
    <property type="match status" value="1"/>
</dbReference>
<feature type="compositionally biased region" description="Low complexity" evidence="8">
    <location>
        <begin position="16"/>
        <end position="34"/>
    </location>
</feature>
<dbReference type="SUPFAM" id="SSF57667">
    <property type="entry name" value="beta-beta-alpha zinc fingers"/>
    <property type="match status" value="1"/>
</dbReference>
<feature type="region of interest" description="Disordered" evidence="8">
    <location>
        <begin position="310"/>
        <end position="366"/>
    </location>
</feature>
<dbReference type="PROSITE" id="PS00028">
    <property type="entry name" value="ZINC_FINGER_C2H2_1"/>
    <property type="match status" value="1"/>
</dbReference>
<proteinExistence type="predicted"/>
<evidence type="ECO:0000256" key="8">
    <source>
        <dbReference type="SAM" id="MobiDB-lite"/>
    </source>
</evidence>
<name>A0A9P6R0P3_9FUNG</name>
<evidence type="ECO:0000256" key="7">
    <source>
        <dbReference type="PROSITE-ProRule" id="PRU00042"/>
    </source>
</evidence>
<reference evidence="10" key="1">
    <citation type="journal article" date="2020" name="Fungal Divers.">
        <title>Resolving the Mortierellaceae phylogeny through synthesis of multi-gene phylogenetics and phylogenomics.</title>
        <authorList>
            <person name="Vandepol N."/>
            <person name="Liber J."/>
            <person name="Desiro A."/>
            <person name="Na H."/>
            <person name="Kennedy M."/>
            <person name="Barry K."/>
            <person name="Grigoriev I.V."/>
            <person name="Miller A.N."/>
            <person name="O'Donnell K."/>
            <person name="Stajich J.E."/>
            <person name="Bonito G."/>
        </authorList>
    </citation>
    <scope>NUCLEOTIDE SEQUENCE</scope>
    <source>
        <strain evidence="10">REB-010B</strain>
    </source>
</reference>
<feature type="compositionally biased region" description="Low complexity" evidence="8">
    <location>
        <begin position="254"/>
        <end position="263"/>
    </location>
</feature>
<evidence type="ECO:0000256" key="4">
    <source>
        <dbReference type="ARBA" id="ARBA00022771"/>
    </source>
</evidence>
<dbReference type="PROSITE" id="PS50157">
    <property type="entry name" value="ZINC_FINGER_C2H2_2"/>
    <property type="match status" value="2"/>
</dbReference>
<evidence type="ECO:0000313" key="11">
    <source>
        <dbReference type="Proteomes" id="UP000738325"/>
    </source>
</evidence>
<feature type="compositionally biased region" description="Low complexity" evidence="8">
    <location>
        <begin position="157"/>
        <end position="174"/>
    </location>
</feature>
<dbReference type="GO" id="GO:0000978">
    <property type="term" value="F:RNA polymerase II cis-regulatory region sequence-specific DNA binding"/>
    <property type="evidence" value="ECO:0007669"/>
    <property type="project" value="InterPro"/>
</dbReference>
<evidence type="ECO:0000256" key="5">
    <source>
        <dbReference type="ARBA" id="ARBA00022833"/>
    </source>
</evidence>
<comment type="subcellular location">
    <subcellularLocation>
        <location evidence="1">Nucleus</location>
    </subcellularLocation>
</comment>
<dbReference type="Pfam" id="PF00096">
    <property type="entry name" value="zf-C2H2"/>
    <property type="match status" value="1"/>
</dbReference>
<evidence type="ECO:0000256" key="1">
    <source>
        <dbReference type="ARBA" id="ARBA00004123"/>
    </source>
</evidence>
<dbReference type="Gene3D" id="3.30.160.60">
    <property type="entry name" value="Classic Zinc Finger"/>
    <property type="match status" value="2"/>
</dbReference>
<dbReference type="GO" id="GO:0008270">
    <property type="term" value="F:zinc ion binding"/>
    <property type="evidence" value="ECO:0007669"/>
    <property type="project" value="UniProtKB-KW"/>
</dbReference>
<dbReference type="AlphaFoldDB" id="A0A9P6R0P3"/>
<dbReference type="Proteomes" id="UP000738325">
    <property type="component" value="Unassembled WGS sequence"/>
</dbReference>
<dbReference type="OrthoDB" id="10018191at2759"/>
<feature type="compositionally biased region" description="Basic residues" evidence="8">
    <location>
        <begin position="228"/>
        <end position="239"/>
    </location>
</feature>
<dbReference type="GO" id="GO:0000785">
    <property type="term" value="C:chromatin"/>
    <property type="evidence" value="ECO:0007669"/>
    <property type="project" value="TreeGrafter"/>
</dbReference>
<keyword evidence="5" id="KW-0862">Zinc</keyword>
<dbReference type="InterPro" id="IPR013087">
    <property type="entry name" value="Znf_C2H2_type"/>
</dbReference>
<dbReference type="PANTHER" id="PTHR40626:SF11">
    <property type="entry name" value="ZINC FINGER PROTEIN YPR022C"/>
    <property type="match status" value="1"/>
</dbReference>
<evidence type="ECO:0000256" key="3">
    <source>
        <dbReference type="ARBA" id="ARBA00022737"/>
    </source>
</evidence>
<sequence length="585" mass="63910">MDSAPHHDQSNGSLDSYHSSSSAASSKHASPAPSTRSESTRGSPTPKSSKGKLFQCTGFGDCRMVFTRSEHLARHARKHTGEKPFQCVVDGCTRMFSRFDNMVQHTQTHTKGARRESAAGIASKIAAESRRKSEAGLLGPSSSGGRVATKTSKSKRGSTSSISGSEAQQAAASAARKHRIQSMPMVENMTLLTAAAPASNPYGRERTTSSSRENGSFRNREAYESSFRAHRGSSNRIPKKSLSTSDGAIDRRGSVGSATSSSSTLSWYASKLHHRSHLDMSPYGRHQEHLDSHLPPLNLGQYEYAMDHPSAFGRRRPRHPLSPDRSSHSDEEREEDEDEDEEDSDDKEYKPAHSTKKEISQQQQQWGGMVDSLMMTNCTLPPLRSPTDAVSRRALRLPSISSTSLGYRSRSISFEYHNDGSESNVPGKIRRLSLADLETPIYATKKVVDHSSQAQQAPYEGVDVSEDEIHALEAFGELWSQGRDVGADEVPSHSQPQPQVQRQSRALSALPSSVSLTNSSCSSASTMSLPKDSVASSEFEEVLVVPGLDNGRRSPRLAEDIDFSRVHQDAKVPLAPLMEMGMDLD</sequence>
<feature type="compositionally biased region" description="Low complexity" evidence="8">
    <location>
        <begin position="492"/>
        <end position="511"/>
    </location>
</feature>
<evidence type="ECO:0000313" key="10">
    <source>
        <dbReference type="EMBL" id="KAG0306934.1"/>
    </source>
</evidence>